<dbReference type="PROSITE" id="PS50135">
    <property type="entry name" value="ZF_ZZ_2"/>
    <property type="match status" value="1"/>
</dbReference>
<dbReference type="CDD" id="cd16494">
    <property type="entry name" value="RING-CH-C4HC3_ZSWM2"/>
    <property type="match status" value="1"/>
</dbReference>
<dbReference type="Pfam" id="PF13639">
    <property type="entry name" value="zf-RING_2"/>
    <property type="match status" value="1"/>
</dbReference>
<evidence type="ECO:0000256" key="14">
    <source>
        <dbReference type="ARBA" id="ARBA00078022"/>
    </source>
</evidence>
<dbReference type="EC" id="2.3.2.27" evidence="2"/>
<evidence type="ECO:0000313" key="22">
    <source>
        <dbReference type="Proteomes" id="UP000007110"/>
    </source>
</evidence>
<dbReference type="PROSITE" id="PS01357">
    <property type="entry name" value="ZF_ZZ_1"/>
    <property type="match status" value="1"/>
</dbReference>
<dbReference type="Gene3D" id="3.30.60.90">
    <property type="match status" value="1"/>
</dbReference>
<dbReference type="InterPro" id="IPR001841">
    <property type="entry name" value="Znf_RING"/>
</dbReference>
<evidence type="ECO:0000256" key="6">
    <source>
        <dbReference type="ARBA" id="ARBA00022737"/>
    </source>
</evidence>
<dbReference type="FunFam" id="3.30.40.10:FF:001047">
    <property type="entry name" value="Zinc finger, SWIM domain containing 2"/>
    <property type="match status" value="1"/>
</dbReference>
<dbReference type="AlphaFoldDB" id="A0A7M7N1M1"/>
<keyword evidence="10" id="KW-0832">Ubl conjugation</keyword>
<protein>
    <recommendedName>
        <fullName evidence="2">RING-type E3 ubiquitin transferase</fullName>
        <ecNumber evidence="2">2.3.2.27</ecNumber>
    </recommendedName>
    <alternativeName>
        <fullName evidence="15">MEKK1-related protein X</fullName>
    </alternativeName>
    <alternativeName>
        <fullName evidence="14">ZZ-type zinc finger-containing protein 2</fullName>
    </alternativeName>
    <alternativeName>
        <fullName evidence="13">Zinc finger SWIM domain-containing protein 2</fullName>
    </alternativeName>
</protein>
<feature type="compositionally biased region" description="Polar residues" evidence="17">
    <location>
        <begin position="541"/>
        <end position="552"/>
    </location>
</feature>
<dbReference type="PANTHER" id="PTHR21540">
    <property type="entry name" value="RING FINGER AND SWIM DOMAIN-CONTAINING PROTEIN 2"/>
    <property type="match status" value="1"/>
</dbReference>
<dbReference type="EnsemblMetazoa" id="XM_030973978">
    <property type="protein sequence ID" value="XP_030829838"/>
    <property type="gene ID" value="LOC105444518"/>
</dbReference>
<evidence type="ECO:0000256" key="15">
    <source>
        <dbReference type="ARBA" id="ARBA00082542"/>
    </source>
</evidence>
<feature type="region of interest" description="Disordered" evidence="17">
    <location>
        <begin position="528"/>
        <end position="712"/>
    </location>
</feature>
<reference evidence="21" key="2">
    <citation type="submission" date="2021-01" db="UniProtKB">
        <authorList>
            <consortium name="EnsemblMetazoa"/>
        </authorList>
    </citation>
    <scope>IDENTIFICATION</scope>
</reference>
<dbReference type="InterPro" id="IPR043145">
    <property type="entry name" value="Znf_ZZ_sf"/>
</dbReference>
<feature type="compositionally biased region" description="Polar residues" evidence="17">
    <location>
        <begin position="657"/>
        <end position="675"/>
    </location>
</feature>
<feature type="domain" description="SWIM-type" evidence="20">
    <location>
        <begin position="50"/>
        <end position="83"/>
    </location>
</feature>
<feature type="compositionally biased region" description="Low complexity" evidence="17">
    <location>
        <begin position="676"/>
        <end position="685"/>
    </location>
</feature>
<dbReference type="InParanoid" id="A0A7M7N1M1"/>
<dbReference type="GO" id="GO:0061630">
    <property type="term" value="F:ubiquitin protein ligase activity"/>
    <property type="evidence" value="ECO:0007669"/>
    <property type="project" value="UniProtKB-EC"/>
</dbReference>
<dbReference type="SMART" id="SM00184">
    <property type="entry name" value="RING"/>
    <property type="match status" value="2"/>
</dbReference>
<keyword evidence="22" id="KW-1185">Reference proteome</keyword>
<dbReference type="CDD" id="cd16486">
    <property type="entry name" value="mRING-H2-C3H2C2D_ZSWM2"/>
    <property type="match status" value="1"/>
</dbReference>
<dbReference type="PROSITE" id="PS50089">
    <property type="entry name" value="ZF_RING_2"/>
    <property type="match status" value="2"/>
</dbReference>
<feature type="compositionally biased region" description="Low complexity" evidence="17">
    <location>
        <begin position="529"/>
        <end position="540"/>
    </location>
</feature>
<proteinExistence type="predicted"/>
<feature type="compositionally biased region" description="Basic residues" evidence="17">
    <location>
        <begin position="690"/>
        <end position="707"/>
    </location>
</feature>
<dbReference type="GO" id="GO:0006915">
    <property type="term" value="P:apoptotic process"/>
    <property type="evidence" value="ECO:0007669"/>
    <property type="project" value="UniProtKB-KW"/>
</dbReference>
<evidence type="ECO:0000256" key="8">
    <source>
        <dbReference type="ARBA" id="ARBA00022786"/>
    </source>
</evidence>
<evidence type="ECO:0000256" key="1">
    <source>
        <dbReference type="ARBA" id="ARBA00000900"/>
    </source>
</evidence>
<accession>A0A7M7N1M1</accession>
<evidence type="ECO:0000256" key="5">
    <source>
        <dbReference type="ARBA" id="ARBA00022723"/>
    </source>
</evidence>
<keyword evidence="4" id="KW-0053">Apoptosis</keyword>
<keyword evidence="8" id="KW-0833">Ubl conjugation pathway</keyword>
<dbReference type="SUPFAM" id="SSF57850">
    <property type="entry name" value="RING/U-box"/>
    <property type="match status" value="3"/>
</dbReference>
<evidence type="ECO:0000259" key="20">
    <source>
        <dbReference type="PROSITE" id="PS50966"/>
    </source>
</evidence>
<dbReference type="PANTHER" id="PTHR21540:SF3">
    <property type="entry name" value="E3 UBIQUITIN-PROTEIN LIGASE ZSWIM2"/>
    <property type="match status" value="1"/>
</dbReference>
<name>A0A7M7N1M1_STRPU</name>
<evidence type="ECO:0000256" key="17">
    <source>
        <dbReference type="SAM" id="MobiDB-lite"/>
    </source>
</evidence>
<comment type="function">
    <text evidence="11">E3 ubiquitin-protein ligase involved in the regulation of Fas-, DR3- and DR4-mediated apoptosis. Functions in conjunction with the UBE2D1, UBE2D3 and UBE2E1 E2 ubiquitin-conjugating enzymes.</text>
</comment>
<evidence type="ECO:0000256" key="10">
    <source>
        <dbReference type="ARBA" id="ARBA00022843"/>
    </source>
</evidence>
<evidence type="ECO:0000256" key="3">
    <source>
        <dbReference type="ARBA" id="ARBA00022679"/>
    </source>
</evidence>
<dbReference type="Pfam" id="PF04434">
    <property type="entry name" value="SWIM"/>
    <property type="match status" value="1"/>
</dbReference>
<dbReference type="Gene3D" id="3.30.40.10">
    <property type="entry name" value="Zinc/RING finger domain, C3HC4 (zinc finger)"/>
    <property type="match status" value="2"/>
</dbReference>
<keyword evidence="5" id="KW-0479">Metal-binding</keyword>
<evidence type="ECO:0000259" key="18">
    <source>
        <dbReference type="PROSITE" id="PS50089"/>
    </source>
</evidence>
<keyword evidence="7 16" id="KW-0863">Zinc-finger</keyword>
<keyword evidence="3" id="KW-0808">Transferase</keyword>
<keyword evidence="6" id="KW-0677">Repeat</keyword>
<evidence type="ECO:0000256" key="12">
    <source>
        <dbReference type="ARBA" id="ARBA00064738"/>
    </source>
</evidence>
<keyword evidence="9" id="KW-0862">Zinc</keyword>
<dbReference type="Proteomes" id="UP000007110">
    <property type="component" value="Unassembled WGS sequence"/>
</dbReference>
<feature type="domain" description="RING-type" evidence="18">
    <location>
        <begin position="360"/>
        <end position="401"/>
    </location>
</feature>
<dbReference type="GeneID" id="105444518"/>
<dbReference type="Pfam" id="PF00569">
    <property type="entry name" value="ZZ"/>
    <property type="match status" value="1"/>
</dbReference>
<evidence type="ECO:0000256" key="11">
    <source>
        <dbReference type="ARBA" id="ARBA00056008"/>
    </source>
</evidence>
<evidence type="ECO:0000256" key="9">
    <source>
        <dbReference type="ARBA" id="ARBA00022833"/>
    </source>
</evidence>
<evidence type="ECO:0000256" key="7">
    <source>
        <dbReference type="ARBA" id="ARBA00022771"/>
    </source>
</evidence>
<dbReference type="KEGG" id="spu:105444518"/>
<reference evidence="22" key="1">
    <citation type="submission" date="2015-02" db="EMBL/GenBank/DDBJ databases">
        <title>Genome sequencing for Strongylocentrotus purpuratus.</title>
        <authorList>
            <person name="Murali S."/>
            <person name="Liu Y."/>
            <person name="Vee V."/>
            <person name="English A."/>
            <person name="Wang M."/>
            <person name="Skinner E."/>
            <person name="Han Y."/>
            <person name="Muzny D.M."/>
            <person name="Worley K.C."/>
            <person name="Gibbs R.A."/>
        </authorList>
    </citation>
    <scope>NUCLEOTIDE SEQUENCE</scope>
</reference>
<dbReference type="GO" id="GO:0008270">
    <property type="term" value="F:zinc ion binding"/>
    <property type="evidence" value="ECO:0007669"/>
    <property type="project" value="UniProtKB-KW"/>
</dbReference>
<evidence type="ECO:0000256" key="16">
    <source>
        <dbReference type="PROSITE-ProRule" id="PRU00228"/>
    </source>
</evidence>
<sequence>MAIRSVPWQRSVSDAVSWHQDQALSATIYILRETGPTGFLLKEEGESKKVKVLLGDPHKCTCSVFKKEKEPCKHICWVLLKKFRLDRNNELSYQRGFVEREINDVLRGLAKKEDPRRRAVAARIARNAAKGDTTYHHTDGREALQQREITEEDVCPICQDELLGNREPVTYCRFGCAKSIHIKCMKVWADHQKSTGETVLKCPLCREDFGQIDTLEAEYRNAALQKTRAEHADIHMGKSCDACNQSPISGKCYKCSGCTDLFLCQNCFVSNIHSQHSFQFRQKSNQRWRPAQRGSGGALPSAVMSDLENRDITDEDYDTLLQLDNAASNQMSNVPEHVVKSFHVETVRDGSNLLSLGTQCRVCLRAYAMGQLVKKLPCRHKFHAECIDQWLLHEHPTCPIDGTVVWNPITAQTRQSKKTKKANQGNEDGTQGEVPSLGLQIGPGAGVVRLQGRDAAGRQKGRPGHGQDRNPTDAGLTADFQLTGSSFISKPILPNRSTPDRHRGLPSQHSDPTDPALLQRLHSHEDIIDSSSPSSYHPSSQRSDFNGPTNQKGVVRHRPPARPLTLDRNRTHVASIPLQREEANMTPVGGHGSSNASPLSVPRLPLDNGVSSPHESVRERGRLGQKTAEVNRRRARSLGIGRNQSSSRERSHLQPDNKPQSAESLFLGSTSGQLIGSSKSPSSNGVGSGHHPRSKVKPLLTNHRHPSSSRDHSVDLALAGNAMNSLNLHGFND</sequence>
<feature type="region of interest" description="Disordered" evidence="17">
    <location>
        <begin position="412"/>
        <end position="515"/>
    </location>
</feature>
<comment type="catalytic activity">
    <reaction evidence="1">
        <text>S-ubiquitinyl-[E2 ubiquitin-conjugating enzyme]-L-cysteine + [acceptor protein]-L-lysine = [E2 ubiquitin-conjugating enzyme]-L-cysteine + N(6)-ubiquitinyl-[acceptor protein]-L-lysine.</text>
        <dbReference type="EC" id="2.3.2.27"/>
    </reaction>
</comment>
<evidence type="ECO:0000256" key="13">
    <source>
        <dbReference type="ARBA" id="ARBA00077658"/>
    </source>
</evidence>
<dbReference type="PROSITE" id="PS50966">
    <property type="entry name" value="ZF_SWIM"/>
    <property type="match status" value="1"/>
</dbReference>
<evidence type="ECO:0000313" key="21">
    <source>
        <dbReference type="EnsemblMetazoa" id="XP_030829838"/>
    </source>
</evidence>
<evidence type="ECO:0000256" key="4">
    <source>
        <dbReference type="ARBA" id="ARBA00022703"/>
    </source>
</evidence>
<dbReference type="SMART" id="SM00291">
    <property type="entry name" value="ZnF_ZZ"/>
    <property type="match status" value="1"/>
</dbReference>
<dbReference type="InterPro" id="IPR039903">
    <property type="entry name" value="Zswim2"/>
</dbReference>
<dbReference type="RefSeq" id="XP_030829838.1">
    <property type="nucleotide sequence ID" value="XM_030973978.1"/>
</dbReference>
<feature type="domain" description="ZZ-type" evidence="19">
    <location>
        <begin position="235"/>
        <end position="286"/>
    </location>
</feature>
<comment type="subunit">
    <text evidence="12">Dimer. Interacts with UBE2D1.</text>
</comment>
<dbReference type="OrthoDB" id="8062037at2759"/>
<dbReference type="InterPro" id="IPR013083">
    <property type="entry name" value="Znf_RING/FYVE/PHD"/>
</dbReference>
<feature type="domain" description="RING-type" evidence="18">
    <location>
        <begin position="155"/>
        <end position="206"/>
    </location>
</feature>
<organism evidence="21 22">
    <name type="scientific">Strongylocentrotus purpuratus</name>
    <name type="common">Purple sea urchin</name>
    <dbReference type="NCBI Taxonomy" id="7668"/>
    <lineage>
        <taxon>Eukaryota</taxon>
        <taxon>Metazoa</taxon>
        <taxon>Echinodermata</taxon>
        <taxon>Eleutherozoa</taxon>
        <taxon>Echinozoa</taxon>
        <taxon>Echinoidea</taxon>
        <taxon>Euechinoidea</taxon>
        <taxon>Echinacea</taxon>
        <taxon>Camarodonta</taxon>
        <taxon>Echinidea</taxon>
        <taxon>Strongylocentrotidae</taxon>
        <taxon>Strongylocentrotus</taxon>
    </lineage>
</organism>
<evidence type="ECO:0000259" key="19">
    <source>
        <dbReference type="PROSITE" id="PS50135"/>
    </source>
</evidence>
<dbReference type="InterPro" id="IPR000433">
    <property type="entry name" value="Znf_ZZ"/>
</dbReference>
<dbReference type="InterPro" id="IPR007527">
    <property type="entry name" value="Znf_SWIM"/>
</dbReference>
<evidence type="ECO:0000256" key="2">
    <source>
        <dbReference type="ARBA" id="ARBA00012483"/>
    </source>
</evidence>